<dbReference type="AlphaFoldDB" id="A0AAP0L4D1"/>
<dbReference type="PANTHER" id="PTHR37604">
    <property type="entry name" value="TRANSCRIPTION INITIATION FACTOR TFIID SUBUNIT"/>
    <property type="match status" value="1"/>
</dbReference>
<evidence type="ECO:0000313" key="2">
    <source>
        <dbReference type="Proteomes" id="UP001420932"/>
    </source>
</evidence>
<dbReference type="Proteomes" id="UP001420932">
    <property type="component" value="Unassembled WGS sequence"/>
</dbReference>
<protein>
    <submittedName>
        <fullName evidence="1">Uncharacterized protein</fullName>
    </submittedName>
</protein>
<dbReference type="PANTHER" id="PTHR37604:SF1">
    <property type="entry name" value="TRANSCRIPTION INITIATION FACTOR TFIID SUBUNIT"/>
    <property type="match status" value="1"/>
</dbReference>
<gene>
    <name evidence="1" type="ORF">Syun_003761</name>
</gene>
<dbReference type="EMBL" id="JBBNAF010000002">
    <property type="protein sequence ID" value="KAK9162859.1"/>
    <property type="molecule type" value="Genomic_DNA"/>
</dbReference>
<keyword evidence="2" id="KW-1185">Reference proteome</keyword>
<organism evidence="1 2">
    <name type="scientific">Stephania yunnanensis</name>
    <dbReference type="NCBI Taxonomy" id="152371"/>
    <lineage>
        <taxon>Eukaryota</taxon>
        <taxon>Viridiplantae</taxon>
        <taxon>Streptophyta</taxon>
        <taxon>Embryophyta</taxon>
        <taxon>Tracheophyta</taxon>
        <taxon>Spermatophyta</taxon>
        <taxon>Magnoliopsida</taxon>
        <taxon>Ranunculales</taxon>
        <taxon>Menispermaceae</taxon>
        <taxon>Menispermoideae</taxon>
        <taxon>Cissampelideae</taxon>
        <taxon>Stephania</taxon>
    </lineage>
</organism>
<comment type="caution">
    <text evidence="1">The sequence shown here is derived from an EMBL/GenBank/DDBJ whole genome shotgun (WGS) entry which is preliminary data.</text>
</comment>
<proteinExistence type="predicted"/>
<name>A0AAP0L4D1_9MAGN</name>
<sequence length="253" mass="26964">MISVLTVLVSPPQQPQIPQFSVSPKPQIPSRLALCSRARDPRSVARVGDSGLRRLRGLPRPKPPNPFSSRSLSLSAETAECGARGSATPAYAAFAAFCDQNPQIPSRLALSLSGSRLRSVARVAQELPAYAAFAAFPATKTPKSLLVSLSLSARDCGVWLAWLGDSGLRRLRGLPALAIVLGSFMGTDDSKSRARTRLRLGFELALRQGRVSLFLRSSSSSSAGGFVYLRLHGDDVYFSLEDFGFGSGDGAQA</sequence>
<evidence type="ECO:0000313" key="1">
    <source>
        <dbReference type="EMBL" id="KAK9162859.1"/>
    </source>
</evidence>
<accession>A0AAP0L4D1</accession>
<reference evidence="1 2" key="1">
    <citation type="submission" date="2024-01" db="EMBL/GenBank/DDBJ databases">
        <title>Genome assemblies of Stephania.</title>
        <authorList>
            <person name="Yang L."/>
        </authorList>
    </citation>
    <scope>NUCLEOTIDE SEQUENCE [LARGE SCALE GENOMIC DNA]</scope>
    <source>
        <strain evidence="1">YNDBR</strain>
        <tissue evidence="1">Leaf</tissue>
    </source>
</reference>